<dbReference type="EMBL" id="FXZK01000001">
    <property type="protein sequence ID" value="SMY06127.1"/>
    <property type="molecule type" value="Genomic_DNA"/>
</dbReference>
<evidence type="ECO:0000256" key="1">
    <source>
        <dbReference type="SAM" id="Phobius"/>
    </source>
</evidence>
<dbReference type="Proteomes" id="UP000201613">
    <property type="component" value="Unassembled WGS sequence"/>
</dbReference>
<keyword evidence="1" id="KW-1133">Transmembrane helix</keyword>
<protein>
    <submittedName>
        <fullName evidence="3">TadE-like protein</fullName>
    </submittedName>
</protein>
<dbReference type="OrthoDB" id="7856227at2"/>
<keyword evidence="1" id="KW-0472">Membrane</keyword>
<sequence length="217" mass="22838">MRAVLHMLKRRVGRFGADDRGTTIVELAIALPLFLLIFFALLDFGRMAYRYVAAEKAMQLATRIAVTRPPACAGVPLTHVRGPTDPGTAVPRFGLSCSSGPDVCLDVGAISCVGSAENATASEIWALIGNVLPNTAEIDNLRFSYSFDNRLGFLGGPYVPVVTVEVTGLQFEYASPLGALATLAGSTNENGFNNAAIPFPSMSMSLPAEDLALGDAG</sequence>
<gene>
    <name evidence="3" type="ORF">LOM8899_00248</name>
</gene>
<evidence type="ECO:0000313" key="3">
    <source>
        <dbReference type="EMBL" id="SMY06127.1"/>
    </source>
</evidence>
<name>A0A238L8U9_9RHOB</name>
<feature type="transmembrane region" description="Helical" evidence="1">
    <location>
        <begin position="21"/>
        <end position="42"/>
    </location>
</feature>
<proteinExistence type="predicted"/>
<keyword evidence="4" id="KW-1185">Reference proteome</keyword>
<evidence type="ECO:0000313" key="4">
    <source>
        <dbReference type="Proteomes" id="UP000201613"/>
    </source>
</evidence>
<accession>A0A238L8U9</accession>
<keyword evidence="1" id="KW-0812">Transmembrane</keyword>
<reference evidence="3 4" key="1">
    <citation type="submission" date="2017-05" db="EMBL/GenBank/DDBJ databases">
        <authorList>
            <person name="Song R."/>
            <person name="Chenine A.L."/>
            <person name="Ruprecht R.M."/>
        </authorList>
    </citation>
    <scope>NUCLEOTIDE SEQUENCE [LARGE SCALE GENOMIC DNA]</scope>
    <source>
        <strain evidence="3 4">CECT 8899</strain>
    </source>
</reference>
<dbReference type="AlphaFoldDB" id="A0A238L8U9"/>
<dbReference type="RefSeq" id="WP_093990341.1">
    <property type="nucleotide sequence ID" value="NZ_FXZK01000001.1"/>
</dbReference>
<dbReference type="Pfam" id="PF07811">
    <property type="entry name" value="TadE"/>
    <property type="match status" value="1"/>
</dbReference>
<evidence type="ECO:0000259" key="2">
    <source>
        <dbReference type="Pfam" id="PF07811"/>
    </source>
</evidence>
<feature type="domain" description="TadE-like" evidence="2">
    <location>
        <begin position="21"/>
        <end position="63"/>
    </location>
</feature>
<dbReference type="InterPro" id="IPR012495">
    <property type="entry name" value="TadE-like_dom"/>
</dbReference>
<organism evidence="3 4">
    <name type="scientific">Flavimaricola marinus</name>
    <dbReference type="NCBI Taxonomy" id="1819565"/>
    <lineage>
        <taxon>Bacteria</taxon>
        <taxon>Pseudomonadati</taxon>
        <taxon>Pseudomonadota</taxon>
        <taxon>Alphaproteobacteria</taxon>
        <taxon>Rhodobacterales</taxon>
        <taxon>Paracoccaceae</taxon>
        <taxon>Flavimaricola</taxon>
    </lineage>
</organism>